<proteinExistence type="predicted"/>
<sequence>MRDSLSKALRKHYTRQGNRLVFSNGMTLNQLALEMWEKLGYREIDASVLSRVIKNQRKFTSKQIKVFAEILKLTSNEFRRLYTEYCCEVLSKADIKEDFINDIIYQTDGYEQILDKIEEARLYDALDLAYRWENETEDFLKSKIKILKKARVLKKLYDLWGRLLIKKVWTILEYRHRDVALPEIIYVPSLLERIAKITNNREFIGRAEAVRGRICFHQKLFSQALKHDSESLHYLRNCNEIQWVIGRLMLTYAILNEDSKILELQEQIEKTLYTSQIYQKFSVYRGLSGTYIVVRNFDKAQKYLQQTWDLFDKQIKDGEGNFKNKSKITLYHSEELFYQHFGTYNKSLRNLEKESKRLTELFRYNQYLIEAGQIEYTKFL</sequence>
<reference evidence="1 2" key="1">
    <citation type="journal article" date="2016" name="Nat. Commun.">
        <title>Thousands of microbial genomes shed light on interconnected biogeochemical processes in an aquifer system.</title>
        <authorList>
            <person name="Anantharaman K."/>
            <person name="Brown C.T."/>
            <person name="Hug L.A."/>
            <person name="Sharon I."/>
            <person name="Castelle C.J."/>
            <person name="Probst A.J."/>
            <person name="Thomas B.C."/>
            <person name="Singh A."/>
            <person name="Wilkins M.J."/>
            <person name="Karaoz U."/>
            <person name="Brodie E.L."/>
            <person name="Williams K.H."/>
            <person name="Hubbard S.S."/>
            <person name="Banfield J.F."/>
        </authorList>
    </citation>
    <scope>NUCLEOTIDE SEQUENCE [LARGE SCALE GENOMIC DNA]</scope>
</reference>
<comment type="caution">
    <text evidence="1">The sequence shown here is derived from an EMBL/GenBank/DDBJ whole genome shotgun (WGS) entry which is preliminary data.</text>
</comment>
<name>A0A1F7IMK9_9BACT</name>
<evidence type="ECO:0000313" key="1">
    <source>
        <dbReference type="EMBL" id="OGK44588.1"/>
    </source>
</evidence>
<gene>
    <name evidence="1" type="ORF">A3B40_05390</name>
</gene>
<evidence type="ECO:0008006" key="3">
    <source>
        <dbReference type="Google" id="ProtNLM"/>
    </source>
</evidence>
<accession>A0A1F7IMK9</accession>
<evidence type="ECO:0000313" key="2">
    <source>
        <dbReference type="Proteomes" id="UP000178040"/>
    </source>
</evidence>
<dbReference type="EMBL" id="MGAI01000026">
    <property type="protein sequence ID" value="OGK44588.1"/>
    <property type="molecule type" value="Genomic_DNA"/>
</dbReference>
<dbReference type="AlphaFoldDB" id="A0A1F7IMK9"/>
<protein>
    <recommendedName>
        <fullName evidence="3">HTH cro/C1-type domain-containing protein</fullName>
    </recommendedName>
</protein>
<dbReference type="Proteomes" id="UP000178040">
    <property type="component" value="Unassembled WGS sequence"/>
</dbReference>
<organism evidence="1 2">
    <name type="scientific">Candidatus Roizmanbacteria bacterium RIFCSPLOWO2_01_FULL_37_16</name>
    <dbReference type="NCBI Taxonomy" id="1802058"/>
    <lineage>
        <taxon>Bacteria</taxon>
        <taxon>Candidatus Roizmaniibacteriota</taxon>
    </lineage>
</organism>